<keyword evidence="3" id="KW-1185">Reference proteome</keyword>
<dbReference type="OrthoDB" id="3797628at2759"/>
<sequence>PSCLKVWKKISGLSPDTFVPRKNIKKLVLKPKSSREDSPLSVIDTTRVKLHSLGEDDDLPVTSSPFPPSPPSSQDISPMRISTIPEGVEESGKVADDRVNTQ</sequence>
<organism evidence="2 3">
    <name type="scientific">Desmophyllum pertusum</name>
    <dbReference type="NCBI Taxonomy" id="174260"/>
    <lineage>
        <taxon>Eukaryota</taxon>
        <taxon>Metazoa</taxon>
        <taxon>Cnidaria</taxon>
        <taxon>Anthozoa</taxon>
        <taxon>Hexacorallia</taxon>
        <taxon>Scleractinia</taxon>
        <taxon>Caryophylliina</taxon>
        <taxon>Caryophylliidae</taxon>
        <taxon>Desmophyllum</taxon>
    </lineage>
</organism>
<feature type="region of interest" description="Disordered" evidence="1">
    <location>
        <begin position="51"/>
        <end position="102"/>
    </location>
</feature>
<feature type="non-terminal residue" evidence="2">
    <location>
        <position position="1"/>
    </location>
</feature>
<feature type="compositionally biased region" description="Basic and acidic residues" evidence="1">
    <location>
        <begin position="90"/>
        <end position="102"/>
    </location>
</feature>
<proteinExistence type="predicted"/>
<comment type="caution">
    <text evidence="2">The sequence shown here is derived from an EMBL/GenBank/DDBJ whole genome shotgun (WGS) entry which is preliminary data.</text>
</comment>
<gene>
    <name evidence="2" type="ORF">OS493_039816</name>
</gene>
<name>A0A9W9ZVS7_9CNID</name>
<dbReference type="EMBL" id="MU825640">
    <property type="protein sequence ID" value="KAJ7388099.1"/>
    <property type="molecule type" value="Genomic_DNA"/>
</dbReference>
<protein>
    <submittedName>
        <fullName evidence="2">Uncharacterized protein</fullName>
    </submittedName>
</protein>
<evidence type="ECO:0000313" key="3">
    <source>
        <dbReference type="Proteomes" id="UP001163046"/>
    </source>
</evidence>
<evidence type="ECO:0000313" key="2">
    <source>
        <dbReference type="EMBL" id="KAJ7388099.1"/>
    </source>
</evidence>
<dbReference type="Proteomes" id="UP001163046">
    <property type="component" value="Unassembled WGS sequence"/>
</dbReference>
<accession>A0A9W9ZVS7</accession>
<reference evidence="2" key="1">
    <citation type="submission" date="2023-01" db="EMBL/GenBank/DDBJ databases">
        <title>Genome assembly of the deep-sea coral Lophelia pertusa.</title>
        <authorList>
            <person name="Herrera S."/>
            <person name="Cordes E."/>
        </authorList>
    </citation>
    <scope>NUCLEOTIDE SEQUENCE</scope>
    <source>
        <strain evidence="2">USNM1676648</strain>
        <tissue evidence="2">Polyp</tissue>
    </source>
</reference>
<evidence type="ECO:0000256" key="1">
    <source>
        <dbReference type="SAM" id="MobiDB-lite"/>
    </source>
</evidence>
<dbReference type="AlphaFoldDB" id="A0A9W9ZVS7"/>